<sequence length="1685" mass="189533">MNGASITRRLMVVASVQHVGESTRIPLPQTTLIHAIVVGVQDVAIKNLTLDYNLTKRALPFSSTLPGEYLVDHVIPYHEVVPGSESILQIDLSYPDARNRDTEGANYILVYGISFDIRALSPLGRFLPEIISLLCCYEAESTRIANKLEYPLLFTLYSAGYAAYHGRKYLKADSYFKRLAESIGSTLLSQRVENAQQLDVNQTRILASLTVTRLIAVVELNKSEKRYEAALSFYDTMRWFFLTLLDWYRQSMGNIGASETHAKLFHEYYAHLIDTLSCMPVQARHLVSLETCILSCVYDLLFLLILDSAETLTSAQLSELFSTYSPNSSMALSMLCANHKQLINFSNVQTIFGTVEKASAVIYLLDLILQSSMMSLQPEILKLIITPFILQLTSSSTESQFLSGQTITVLQSVQDRLSCFSTTSLFRFFVDLFGIFDPAILLKITDLEEGQFLYTFIVDILNILGTAQLAIDFTSFFPLSQQSGDHKFEGTRVYWDLERYVKSFSYLAEVTVIILRQIRHTYIYFHTLNRKYNKLLGACKADPDQAHQDEALGSLKEKFHVSSKEIESLLAFRKNSLSPLYKQLDLATKLNTLLGNTFGTVLLRSQDWGVVPSHELVSSLNSYLYKCSACIGLVLCNLDEIPIRGVSPKDQALYAKGLLEKQPHDVQDVTVLAPLLIDFKLSELIESKMLVYKPLSTDIFKYPNLSNAILHILGNFFAGFGFCASMTTSSSFLDKLHTRDTSREVMATPTVAGGNKSVNNIHRSPLSSPTTSPYQQEYGRGQMLPQLNTEAVKMSCSVNSSTSTEQEPHNAYLSLIKYYYSEISAELPFLKPITILLNTLFASGIILGNRIAHRSKEERVYHCSLSISDLGLEKLASTELYSFAENIWYFVRYYSNSLFQCTTYSDLLFGAYILEFIRFSRSSSLNEVLLCQFINYSQLYWSDNLAPAECLSIKSLESCFPAFILLDLPSIREISDQPKSTQLSVQKALSWFQSISCSTSRLYVLIELLYTAMQQILRHSKYQMFPECYGLIGRMLHLFEALLDRLYELDSGTIEAYMYTKHYIEVLCRLVAKTSVHLSTRFIPSTHFYKDAAKDAASLLISGQCLKYYNDTLFLLINNQLGTSTVSDPDFYLSIPFIANILELALFYNLYGDAAKSHAVSCQVLKLVMLSWHRLKSVSFLNSTNVCSFACVCAFLTLFELIVFPSSNDTTVLDISFSIFTDLHEYFTFPLFFLAYTKALAGQYLLFFNERFSKHLGTSTTIHEAKLTKFLGIYTAAVKSAACARIHLYASMFIQKLLSTTHICKLLSYKERQELQTLYTITEMSACGWNDGALDLEDCSADSLLIELETPINKSFEYATSVHKDALSAELLSVPNPKDLSDVSIIPLISNGQLQEMRPHHIPQTELPHYSSIVDLKLAVATQYAIVFSFVIPFTGTKEVTALLDLPNSIDGEKSSADTFIDRIDGIKEDTLNKKVKLLMGHDMPTYSITTPLGEQVEKRYNVVYSKRLLELVPNGIYACTSGDLDEGVTTQPTPSSKAPVIKTNELTRRYMSKEERDRRAQYLLQNALDEFAEETQSTASCEPLQEEDLSSEVAAKPAIVTTNLDNNLLRASTDSDGQDCHENKVQNKIEDTFCAQADKDHASVKECIGAEFSGDDDEYVKFNADDDTVEGQLPDSIVEALRRS</sequence>
<protein>
    <submittedName>
        <fullName evidence="1">Uncharacterized protein</fullName>
    </submittedName>
</protein>
<dbReference type="EMBL" id="JXTI01000003">
    <property type="protein sequence ID" value="KWX15778.1"/>
    <property type="molecule type" value="Genomic_DNA"/>
</dbReference>
<reference evidence="1 2" key="1">
    <citation type="journal article" date="2015" name="Mol. Biochem. Parasitol.">
        <title>Identification of polymorphic genes for use in assemblage B genotyping assays through comparative genomics of multiple assemblage B Giardia duodenalis isolates.</title>
        <authorList>
            <person name="Wielinga C."/>
            <person name="Thompson R.C."/>
            <person name="Monis P."/>
            <person name="Ryan U."/>
        </authorList>
    </citation>
    <scope>NUCLEOTIDE SEQUENCE [LARGE SCALE GENOMIC DNA]</scope>
    <source>
        <strain evidence="1 2">BAH15c1</strain>
    </source>
</reference>
<comment type="caution">
    <text evidence="1">The sequence shown here is derived from an EMBL/GenBank/DDBJ whole genome shotgun (WGS) entry which is preliminary data.</text>
</comment>
<proteinExistence type="predicted"/>
<accession>A0A132P0C3</accession>
<evidence type="ECO:0000313" key="1">
    <source>
        <dbReference type="EMBL" id="KWX15778.1"/>
    </source>
</evidence>
<dbReference type="OrthoDB" id="10254953at2759"/>
<name>A0A132P0C3_GIAIN</name>
<dbReference type="Proteomes" id="UP000070089">
    <property type="component" value="Unassembled WGS sequence"/>
</dbReference>
<gene>
    <name evidence="1" type="ORF">QR46_0234</name>
</gene>
<organism evidence="1 2">
    <name type="scientific">Giardia duodenalis assemblage B</name>
    <dbReference type="NCBI Taxonomy" id="1394984"/>
    <lineage>
        <taxon>Eukaryota</taxon>
        <taxon>Metamonada</taxon>
        <taxon>Diplomonadida</taxon>
        <taxon>Hexamitidae</taxon>
        <taxon>Giardiinae</taxon>
        <taxon>Giardia</taxon>
    </lineage>
</organism>
<evidence type="ECO:0000313" key="2">
    <source>
        <dbReference type="Proteomes" id="UP000070089"/>
    </source>
</evidence>
<dbReference type="VEuPathDB" id="GiardiaDB:QR46_0234"/>